<proteinExistence type="inferred from homology"/>
<reference evidence="7" key="1">
    <citation type="submission" date="2022-08" db="EMBL/GenBank/DDBJ databases">
        <authorList>
            <person name="Marques A."/>
        </authorList>
    </citation>
    <scope>NUCLEOTIDE SEQUENCE</scope>
    <source>
        <strain evidence="7">RhyPub2mFocal</strain>
        <tissue evidence="7">Leaves</tissue>
    </source>
</reference>
<dbReference type="Pfam" id="PF24570">
    <property type="entry name" value="BACK_BPM_SPOP"/>
    <property type="match status" value="1"/>
</dbReference>
<dbReference type="PROSITE" id="PS50097">
    <property type="entry name" value="BTB"/>
    <property type="match status" value="1"/>
</dbReference>
<comment type="pathway">
    <text evidence="2">Protein modification; protein ubiquitination.</text>
</comment>
<sequence>MCSLEAPKSFNLNSQIGNLLESSETADVIFDVENQSFRCHRTILAARSPVLKAGLFGNMVEATQKRIKIENICPEVFKAMIHFMYTDSLPCYDSETMSAEIMAQQLFVVADRYAIEGLKALCEDKLCHSISLDMVAASLALAERHNSPRLKNSCLEFIAEPGTLISWMLTEEYADLVRNFPSLIAEIRGKVATVPSFRELIMPEKQ</sequence>
<feature type="domain" description="BTB" evidence="6">
    <location>
        <begin position="26"/>
        <end position="93"/>
    </location>
</feature>
<comment type="caution">
    <text evidence="7">The sequence shown here is derived from an EMBL/GenBank/DDBJ whole genome shotgun (WGS) entry which is preliminary data.</text>
</comment>
<evidence type="ECO:0000256" key="5">
    <source>
        <dbReference type="ARBA" id="ARBA00023242"/>
    </source>
</evidence>
<evidence type="ECO:0000256" key="1">
    <source>
        <dbReference type="ARBA" id="ARBA00004123"/>
    </source>
</evidence>
<keyword evidence="4" id="KW-0833">Ubl conjugation pathway</keyword>
<evidence type="ECO:0000256" key="3">
    <source>
        <dbReference type="ARBA" id="ARBA00010846"/>
    </source>
</evidence>
<gene>
    <name evidence="7" type="ORF">LUZ62_034562</name>
</gene>
<organism evidence="7 8">
    <name type="scientific">Rhynchospora pubera</name>
    <dbReference type="NCBI Taxonomy" id="906938"/>
    <lineage>
        <taxon>Eukaryota</taxon>
        <taxon>Viridiplantae</taxon>
        <taxon>Streptophyta</taxon>
        <taxon>Embryophyta</taxon>
        <taxon>Tracheophyta</taxon>
        <taxon>Spermatophyta</taxon>
        <taxon>Magnoliopsida</taxon>
        <taxon>Liliopsida</taxon>
        <taxon>Poales</taxon>
        <taxon>Cyperaceae</taxon>
        <taxon>Cyperoideae</taxon>
        <taxon>Rhynchosporeae</taxon>
        <taxon>Rhynchospora</taxon>
    </lineage>
</organism>
<evidence type="ECO:0000259" key="6">
    <source>
        <dbReference type="PROSITE" id="PS50097"/>
    </source>
</evidence>
<dbReference type="SUPFAM" id="SSF54695">
    <property type="entry name" value="POZ domain"/>
    <property type="match status" value="1"/>
</dbReference>
<dbReference type="PANTHER" id="PTHR24413">
    <property type="entry name" value="SPECKLE-TYPE POZ PROTEIN"/>
    <property type="match status" value="1"/>
</dbReference>
<name>A0AAV8EWR0_9POAL</name>
<evidence type="ECO:0000256" key="2">
    <source>
        <dbReference type="ARBA" id="ARBA00004906"/>
    </source>
</evidence>
<dbReference type="Proteomes" id="UP001140206">
    <property type="component" value="Chromosome 2"/>
</dbReference>
<comment type="subcellular location">
    <subcellularLocation>
        <location evidence="1">Nucleus</location>
    </subcellularLocation>
</comment>
<keyword evidence="5" id="KW-0539">Nucleus</keyword>
<dbReference type="InterPro" id="IPR000210">
    <property type="entry name" value="BTB/POZ_dom"/>
</dbReference>
<comment type="similarity">
    <text evidence="3">Belongs to the Tdpoz family.</text>
</comment>
<dbReference type="GO" id="GO:0005634">
    <property type="term" value="C:nucleus"/>
    <property type="evidence" value="ECO:0007669"/>
    <property type="project" value="UniProtKB-SubCell"/>
</dbReference>
<dbReference type="Gene3D" id="1.25.40.420">
    <property type="match status" value="1"/>
</dbReference>
<accession>A0AAV8EWR0</accession>
<dbReference type="InterPro" id="IPR056423">
    <property type="entry name" value="BACK_BPM_SPOP"/>
</dbReference>
<dbReference type="Pfam" id="PF00651">
    <property type="entry name" value="BTB"/>
    <property type="match status" value="1"/>
</dbReference>
<evidence type="ECO:0000313" key="7">
    <source>
        <dbReference type="EMBL" id="KAJ4783316.1"/>
    </source>
</evidence>
<dbReference type="Gene3D" id="3.30.710.10">
    <property type="entry name" value="Potassium Channel Kv1.1, Chain A"/>
    <property type="match status" value="1"/>
</dbReference>
<evidence type="ECO:0000256" key="4">
    <source>
        <dbReference type="ARBA" id="ARBA00022786"/>
    </source>
</evidence>
<evidence type="ECO:0000313" key="8">
    <source>
        <dbReference type="Proteomes" id="UP001140206"/>
    </source>
</evidence>
<dbReference type="InterPro" id="IPR011333">
    <property type="entry name" value="SKP1/BTB/POZ_sf"/>
</dbReference>
<protein>
    <submittedName>
        <fullName evidence="7">BTB/POZ and MATH domain-containing protein 2</fullName>
    </submittedName>
</protein>
<keyword evidence="8" id="KW-1185">Reference proteome</keyword>
<dbReference type="EMBL" id="JAMFTS010000002">
    <property type="protein sequence ID" value="KAJ4783316.1"/>
    <property type="molecule type" value="Genomic_DNA"/>
</dbReference>
<dbReference type="AlphaFoldDB" id="A0AAV8EWR0"/>
<dbReference type="SMART" id="SM00225">
    <property type="entry name" value="BTB"/>
    <property type="match status" value="1"/>
</dbReference>